<dbReference type="PANTHER" id="PTHR47954">
    <property type="entry name" value="OS09G0275400 PROTEIN-RELATED"/>
    <property type="match status" value="1"/>
</dbReference>
<feature type="compositionally biased region" description="Basic and acidic residues" evidence="6">
    <location>
        <begin position="230"/>
        <end position="249"/>
    </location>
</feature>
<dbReference type="GO" id="GO:0003677">
    <property type="term" value="F:DNA binding"/>
    <property type="evidence" value="ECO:0007669"/>
    <property type="project" value="UniProtKB-KW"/>
</dbReference>
<evidence type="ECO:0000259" key="7">
    <source>
        <dbReference type="PROSITE" id="PS50863"/>
    </source>
</evidence>
<keyword evidence="3" id="KW-0238">DNA-binding</keyword>
<dbReference type="SUPFAM" id="SSF101936">
    <property type="entry name" value="DNA-binding pseudobarrel domain"/>
    <property type="match status" value="2"/>
</dbReference>
<feature type="region of interest" description="Disordered" evidence="6">
    <location>
        <begin position="146"/>
        <end position="172"/>
    </location>
</feature>
<proteinExistence type="predicted"/>
<evidence type="ECO:0000313" key="8">
    <source>
        <dbReference type="EMBL" id="RLN00379.1"/>
    </source>
</evidence>
<dbReference type="EMBL" id="PQIB02000009">
    <property type="protein sequence ID" value="RLN00379.1"/>
    <property type="molecule type" value="Genomic_DNA"/>
</dbReference>
<reference evidence="9" key="1">
    <citation type="journal article" date="2019" name="Nat. Commun.">
        <title>The genome of broomcorn millet.</title>
        <authorList>
            <person name="Zou C."/>
            <person name="Miki D."/>
            <person name="Li D."/>
            <person name="Tang Q."/>
            <person name="Xiao L."/>
            <person name="Rajput S."/>
            <person name="Deng P."/>
            <person name="Jia W."/>
            <person name="Huang R."/>
            <person name="Zhang M."/>
            <person name="Sun Y."/>
            <person name="Hu J."/>
            <person name="Fu X."/>
            <person name="Schnable P.S."/>
            <person name="Li F."/>
            <person name="Zhang H."/>
            <person name="Feng B."/>
            <person name="Zhu X."/>
            <person name="Liu R."/>
            <person name="Schnable J.C."/>
            <person name="Zhu J.-K."/>
            <person name="Zhang H."/>
        </authorList>
    </citation>
    <scope>NUCLEOTIDE SEQUENCE [LARGE SCALE GENOMIC DNA]</scope>
</reference>
<dbReference type="STRING" id="4540.A0A3L6RC18"/>
<comment type="caution">
    <text evidence="8">The sequence shown here is derived from an EMBL/GenBank/DDBJ whole genome shotgun (WGS) entry which is preliminary data.</text>
</comment>
<dbReference type="Proteomes" id="UP000275267">
    <property type="component" value="Unassembled WGS sequence"/>
</dbReference>
<sequence length="372" mass="40723">MSSGFHVPDLFPRFTGILSVATGMRRKLHGIRHTVDGILEEIICEREEVLKQARGDDGKQEDNLVDVLLGLQENGDDFGFPMTRNTIKAIILKTGRPAARCHHIASSGYGNARSRRRRPSQVLQSLAAWLLRAQLVHPAQVHGGSSLARHRRQAAGSHGEVVGRGPHRDGDHRVSFTGRGWLGFVSANGISSGQLLVFEHRGGLDFTVDLFDASGCLSGDGSRDEDDDEQRMAETTGDKESGNCRRRPEATGVRRRRKRSPGSTATTGSGDDDTLCRRIERPYQLRFLDLSKSFCDRVGWTSSRDVELVAGGDEQRRRWPVSVKVSAKSGMMCAGWTEFAQGNGVGLSDACAFVPLEGSHGGVLHVRVIKMT</sequence>
<dbReference type="PROSITE" id="PS50863">
    <property type="entry name" value="B3"/>
    <property type="match status" value="2"/>
</dbReference>
<evidence type="ECO:0000256" key="3">
    <source>
        <dbReference type="ARBA" id="ARBA00023125"/>
    </source>
</evidence>
<evidence type="ECO:0000256" key="1">
    <source>
        <dbReference type="ARBA" id="ARBA00004123"/>
    </source>
</evidence>
<evidence type="ECO:0000313" key="9">
    <source>
        <dbReference type="Proteomes" id="UP000275267"/>
    </source>
</evidence>
<feature type="domain" description="TF-B3" evidence="7">
    <location>
        <begin position="288"/>
        <end position="372"/>
    </location>
</feature>
<keyword evidence="4" id="KW-0804">Transcription</keyword>
<evidence type="ECO:0000256" key="2">
    <source>
        <dbReference type="ARBA" id="ARBA00023015"/>
    </source>
</evidence>
<dbReference type="Gene3D" id="2.40.330.10">
    <property type="entry name" value="DNA-binding pseudobarrel domain"/>
    <property type="match status" value="2"/>
</dbReference>
<dbReference type="CDD" id="cd10017">
    <property type="entry name" value="B3_DNA"/>
    <property type="match status" value="1"/>
</dbReference>
<keyword evidence="2" id="KW-0805">Transcription regulation</keyword>
<name>A0A3L6RC18_PANMI</name>
<feature type="region of interest" description="Disordered" evidence="6">
    <location>
        <begin position="219"/>
        <end position="273"/>
    </location>
</feature>
<comment type="subcellular location">
    <subcellularLocation>
        <location evidence="1">Nucleus</location>
    </subcellularLocation>
</comment>
<evidence type="ECO:0000256" key="5">
    <source>
        <dbReference type="ARBA" id="ARBA00023242"/>
    </source>
</evidence>
<evidence type="ECO:0000256" key="6">
    <source>
        <dbReference type="SAM" id="MobiDB-lite"/>
    </source>
</evidence>
<dbReference type="PANTHER" id="PTHR47954:SF3">
    <property type="entry name" value="OS12G0640200 PROTEIN"/>
    <property type="match status" value="1"/>
</dbReference>
<dbReference type="AlphaFoldDB" id="A0A3L6RC18"/>
<gene>
    <name evidence="8" type="ORF">C2845_PM06G35500</name>
</gene>
<organism evidence="8 9">
    <name type="scientific">Panicum miliaceum</name>
    <name type="common">Proso millet</name>
    <name type="synonym">Broomcorn millet</name>
    <dbReference type="NCBI Taxonomy" id="4540"/>
    <lineage>
        <taxon>Eukaryota</taxon>
        <taxon>Viridiplantae</taxon>
        <taxon>Streptophyta</taxon>
        <taxon>Embryophyta</taxon>
        <taxon>Tracheophyta</taxon>
        <taxon>Spermatophyta</taxon>
        <taxon>Magnoliopsida</taxon>
        <taxon>Liliopsida</taxon>
        <taxon>Poales</taxon>
        <taxon>Poaceae</taxon>
        <taxon>PACMAD clade</taxon>
        <taxon>Panicoideae</taxon>
        <taxon>Panicodae</taxon>
        <taxon>Paniceae</taxon>
        <taxon>Panicinae</taxon>
        <taxon>Panicum</taxon>
        <taxon>Panicum sect. Panicum</taxon>
    </lineage>
</organism>
<dbReference type="GO" id="GO:0005634">
    <property type="term" value="C:nucleus"/>
    <property type="evidence" value="ECO:0007669"/>
    <property type="project" value="UniProtKB-SubCell"/>
</dbReference>
<protein>
    <recommendedName>
        <fullName evidence="7">TF-B3 domain-containing protein</fullName>
    </recommendedName>
</protein>
<dbReference type="InterPro" id="IPR015300">
    <property type="entry name" value="DNA-bd_pseudobarrel_sf"/>
</dbReference>
<dbReference type="InterPro" id="IPR003340">
    <property type="entry name" value="B3_DNA-bd"/>
</dbReference>
<keyword evidence="9" id="KW-1185">Reference proteome</keyword>
<evidence type="ECO:0000256" key="4">
    <source>
        <dbReference type="ARBA" id="ARBA00023163"/>
    </source>
</evidence>
<dbReference type="OrthoDB" id="671850at2759"/>
<feature type="domain" description="TF-B3" evidence="7">
    <location>
        <begin position="179"/>
        <end position="214"/>
    </location>
</feature>
<accession>A0A3L6RC18</accession>
<keyword evidence="5" id="KW-0539">Nucleus</keyword>